<dbReference type="SMART" id="SM00387">
    <property type="entry name" value="HATPase_c"/>
    <property type="match status" value="1"/>
</dbReference>
<name>A0A0L8VCS3_9BACT</name>
<dbReference type="Gene3D" id="1.10.287.130">
    <property type="match status" value="1"/>
</dbReference>
<dbReference type="InterPro" id="IPR003661">
    <property type="entry name" value="HisK_dim/P_dom"/>
</dbReference>
<dbReference type="InterPro" id="IPR004358">
    <property type="entry name" value="Sig_transdc_His_kin-like_C"/>
</dbReference>
<dbReference type="InterPro" id="IPR036097">
    <property type="entry name" value="HisK_dim/P_sf"/>
</dbReference>
<evidence type="ECO:0000259" key="9">
    <source>
        <dbReference type="PROSITE" id="PS50109"/>
    </source>
</evidence>
<dbReference type="InterPro" id="IPR005467">
    <property type="entry name" value="His_kinase_dom"/>
</dbReference>
<dbReference type="PROSITE" id="PS50112">
    <property type="entry name" value="PAS"/>
    <property type="match status" value="3"/>
</dbReference>
<evidence type="ECO:0000256" key="1">
    <source>
        <dbReference type="ARBA" id="ARBA00000085"/>
    </source>
</evidence>
<dbReference type="PANTHER" id="PTHR43711">
    <property type="entry name" value="TWO-COMPONENT HISTIDINE KINASE"/>
    <property type="match status" value="1"/>
</dbReference>
<dbReference type="InterPro" id="IPR013767">
    <property type="entry name" value="PAS_fold"/>
</dbReference>
<dbReference type="InterPro" id="IPR001610">
    <property type="entry name" value="PAC"/>
</dbReference>
<feature type="domain" description="PAS" evidence="10">
    <location>
        <begin position="162"/>
        <end position="212"/>
    </location>
</feature>
<dbReference type="CDD" id="cd00082">
    <property type="entry name" value="HisKA"/>
    <property type="match status" value="1"/>
</dbReference>
<feature type="domain" description="PAS" evidence="10">
    <location>
        <begin position="282"/>
        <end position="325"/>
    </location>
</feature>
<evidence type="ECO:0000256" key="7">
    <source>
        <dbReference type="SAM" id="Coils"/>
    </source>
</evidence>
<dbReference type="InterPro" id="IPR003594">
    <property type="entry name" value="HATPase_dom"/>
</dbReference>
<feature type="region of interest" description="Disordered" evidence="8">
    <location>
        <begin position="1"/>
        <end position="30"/>
    </location>
</feature>
<protein>
    <recommendedName>
        <fullName evidence="2">histidine kinase</fullName>
        <ecNumber evidence="2">2.7.13.3</ecNumber>
    </recommendedName>
</protein>
<dbReference type="Pfam" id="PF13426">
    <property type="entry name" value="PAS_9"/>
    <property type="match status" value="1"/>
</dbReference>
<dbReference type="OrthoDB" id="9781208at2"/>
<feature type="domain" description="PAC" evidence="11">
    <location>
        <begin position="356"/>
        <end position="407"/>
    </location>
</feature>
<dbReference type="Pfam" id="PF00989">
    <property type="entry name" value="PAS"/>
    <property type="match status" value="1"/>
</dbReference>
<dbReference type="PRINTS" id="PR00344">
    <property type="entry name" value="BCTRLSENSOR"/>
</dbReference>
<accession>A0A0L8VCS3</accession>
<evidence type="ECO:0000256" key="8">
    <source>
        <dbReference type="SAM" id="MobiDB-lite"/>
    </source>
</evidence>
<evidence type="ECO:0000256" key="3">
    <source>
        <dbReference type="ARBA" id="ARBA00022553"/>
    </source>
</evidence>
<dbReference type="CDD" id="cd00130">
    <property type="entry name" value="PAS"/>
    <property type="match status" value="2"/>
</dbReference>
<comment type="catalytic activity">
    <reaction evidence="1">
        <text>ATP + protein L-histidine = ADP + protein N-phospho-L-histidine.</text>
        <dbReference type="EC" id="2.7.13.3"/>
    </reaction>
</comment>
<feature type="compositionally biased region" description="Acidic residues" evidence="8">
    <location>
        <begin position="21"/>
        <end position="30"/>
    </location>
</feature>
<dbReference type="Gene3D" id="3.30.565.10">
    <property type="entry name" value="Histidine kinase-like ATPase, C-terminal domain"/>
    <property type="match status" value="1"/>
</dbReference>
<dbReference type="AlphaFoldDB" id="A0A0L8VCS3"/>
<dbReference type="GO" id="GO:0006355">
    <property type="term" value="P:regulation of DNA-templated transcription"/>
    <property type="evidence" value="ECO:0007669"/>
    <property type="project" value="InterPro"/>
</dbReference>
<proteinExistence type="predicted"/>
<evidence type="ECO:0000256" key="2">
    <source>
        <dbReference type="ARBA" id="ARBA00012438"/>
    </source>
</evidence>
<dbReference type="PROSITE" id="PS50113">
    <property type="entry name" value="PAC"/>
    <property type="match status" value="1"/>
</dbReference>
<dbReference type="EMBL" id="LGIA01000036">
    <property type="protein sequence ID" value="KOH46264.1"/>
    <property type="molecule type" value="Genomic_DNA"/>
</dbReference>
<dbReference type="EC" id="2.7.13.3" evidence="2"/>
<dbReference type="GO" id="GO:0000155">
    <property type="term" value="F:phosphorelay sensor kinase activity"/>
    <property type="evidence" value="ECO:0007669"/>
    <property type="project" value="InterPro"/>
</dbReference>
<dbReference type="Pfam" id="PF02518">
    <property type="entry name" value="HATPase_c"/>
    <property type="match status" value="1"/>
</dbReference>
<keyword evidence="13" id="KW-1185">Reference proteome</keyword>
<feature type="domain" description="Histidine kinase" evidence="9">
    <location>
        <begin position="574"/>
        <end position="794"/>
    </location>
</feature>
<dbReference type="PANTHER" id="PTHR43711:SF26">
    <property type="entry name" value="SENSOR HISTIDINE KINASE RCSC"/>
    <property type="match status" value="1"/>
</dbReference>
<organism evidence="12 13">
    <name type="scientific">Sunxiuqinia dokdonensis</name>
    <dbReference type="NCBI Taxonomy" id="1409788"/>
    <lineage>
        <taxon>Bacteria</taxon>
        <taxon>Pseudomonadati</taxon>
        <taxon>Bacteroidota</taxon>
        <taxon>Bacteroidia</taxon>
        <taxon>Marinilabiliales</taxon>
        <taxon>Prolixibacteraceae</taxon>
        <taxon>Sunxiuqinia</taxon>
    </lineage>
</organism>
<sequence>MGTKEEHPEKIRHHSNQSQSLDEDTDYENGDFEGGEQIYQSIFEALPFGCSLNRIVYDANENPVSFTTLNVNQAFETAVGKQVNSLLPKPVHELFDGLPQKWIKKFAAVAKSGKKREFTDFTFDGNTFFDIQVQAPKPHYFFLSLIRQNDQNQEDNSPILFYERLMDHLHEGIWVTDKHDTIFFVNSGVTFNTGAKRANLVGRNILDFKKPNLGTFLEDYLLAKKDLQPRKYESQLVTLNGREAVLAGWLVPLVKNDRYDGMICTTRNISDDKKNRQIIRESEQKLRNIVEHSTNVFYSHTTDHRLTYVSPQIEKLLGYSPQEALVKWTTLASDNPINQRGLQLVEKAIETGQIQDPYELELVHKDGSLVWVEVREAPVVEDGKTSSIVGALINVTEQRKIAWELKQNQEGLRNLVDDSPIPIAINGKAGQVEYLNHEFTRTFGYTTEDIPNNDRWFEKAYPDAEYRKKMKRLWKIDLQRPRDSRASHSPFEARVTCKDGSVKFVQILWSCVGDKLVLILNNLTEHKQLEEQILHKNDELQNALNELQKLNGELQVATQKAKESDELKSAFLANMSHEIRTPMNSIIGFSSLLAQPNVSQEKQEQYTNFIQKAGKHLLRIIDDIIDIAKIESNQLKIEMSYFSVVPFLQNTYDYHRQSSLLRNKPQLRLNLNYQKADKPVIMFTDPIRLKQVFDNLLTNSIKNTNEGVIEMGIHALEENVITFYVADTGIGIPEKFKQSIFKRFTQVESKTLKPGTGLGLSIIKGITNLLEGEIWFESTENKGTTFYVKFPILPKE</sequence>
<dbReference type="InterPro" id="IPR000700">
    <property type="entry name" value="PAS-assoc_C"/>
</dbReference>
<dbReference type="STRING" id="1409788.NC99_09290"/>
<evidence type="ECO:0000256" key="6">
    <source>
        <dbReference type="ARBA" id="ARBA00023012"/>
    </source>
</evidence>
<keyword evidence="7" id="KW-0175">Coiled coil</keyword>
<evidence type="ECO:0000259" key="11">
    <source>
        <dbReference type="PROSITE" id="PS50113"/>
    </source>
</evidence>
<dbReference type="Gene3D" id="3.30.450.20">
    <property type="entry name" value="PAS domain"/>
    <property type="match status" value="4"/>
</dbReference>
<feature type="coiled-coil region" evidence="7">
    <location>
        <begin position="526"/>
        <end position="567"/>
    </location>
</feature>
<dbReference type="InterPro" id="IPR036890">
    <property type="entry name" value="HATPase_C_sf"/>
</dbReference>
<keyword evidence="3" id="KW-0597">Phosphoprotein</keyword>
<dbReference type="Pfam" id="PF00512">
    <property type="entry name" value="HisKA"/>
    <property type="match status" value="1"/>
</dbReference>
<evidence type="ECO:0000256" key="5">
    <source>
        <dbReference type="ARBA" id="ARBA00022777"/>
    </source>
</evidence>
<dbReference type="RefSeq" id="WP_053180184.1">
    <property type="nucleotide sequence ID" value="NZ_LGIA01000036.1"/>
</dbReference>
<keyword evidence="6" id="KW-0902">Two-component regulatory system</keyword>
<dbReference type="InterPro" id="IPR035965">
    <property type="entry name" value="PAS-like_dom_sf"/>
</dbReference>
<evidence type="ECO:0000256" key="4">
    <source>
        <dbReference type="ARBA" id="ARBA00022679"/>
    </source>
</evidence>
<dbReference type="SUPFAM" id="SSF55785">
    <property type="entry name" value="PYP-like sensor domain (PAS domain)"/>
    <property type="match status" value="3"/>
</dbReference>
<dbReference type="SMART" id="SM00388">
    <property type="entry name" value="HisKA"/>
    <property type="match status" value="1"/>
</dbReference>
<keyword evidence="4 12" id="KW-0808">Transferase</keyword>
<dbReference type="SUPFAM" id="SSF47384">
    <property type="entry name" value="Homodimeric domain of signal transducing histidine kinase"/>
    <property type="match status" value="1"/>
</dbReference>
<keyword evidence="5 12" id="KW-0418">Kinase</keyword>
<evidence type="ECO:0000313" key="12">
    <source>
        <dbReference type="EMBL" id="KOH46264.1"/>
    </source>
</evidence>
<dbReference type="SUPFAM" id="SSF55874">
    <property type="entry name" value="ATPase domain of HSP90 chaperone/DNA topoisomerase II/histidine kinase"/>
    <property type="match status" value="1"/>
</dbReference>
<evidence type="ECO:0000313" key="13">
    <source>
        <dbReference type="Proteomes" id="UP000036958"/>
    </source>
</evidence>
<dbReference type="NCBIfam" id="TIGR00229">
    <property type="entry name" value="sensory_box"/>
    <property type="match status" value="3"/>
</dbReference>
<dbReference type="PROSITE" id="PS50109">
    <property type="entry name" value="HIS_KIN"/>
    <property type="match status" value="1"/>
</dbReference>
<feature type="domain" description="PAS" evidence="10">
    <location>
        <begin position="408"/>
        <end position="463"/>
    </location>
</feature>
<dbReference type="SMART" id="SM00091">
    <property type="entry name" value="PAS"/>
    <property type="match status" value="3"/>
</dbReference>
<dbReference type="Proteomes" id="UP000036958">
    <property type="component" value="Unassembled WGS sequence"/>
</dbReference>
<gene>
    <name evidence="12" type="ORF">NC99_09290</name>
</gene>
<dbReference type="InterPro" id="IPR000014">
    <property type="entry name" value="PAS"/>
</dbReference>
<dbReference type="SMART" id="SM00086">
    <property type="entry name" value="PAC"/>
    <property type="match status" value="2"/>
</dbReference>
<comment type="caution">
    <text evidence="12">The sequence shown here is derived from an EMBL/GenBank/DDBJ whole genome shotgun (WGS) entry which is preliminary data.</text>
</comment>
<dbReference type="Pfam" id="PF13188">
    <property type="entry name" value="PAS_8"/>
    <property type="match status" value="1"/>
</dbReference>
<dbReference type="InterPro" id="IPR050736">
    <property type="entry name" value="Sensor_HK_Regulatory"/>
</dbReference>
<reference evidence="13" key="1">
    <citation type="submission" date="2015-07" db="EMBL/GenBank/DDBJ databases">
        <title>Genome sequencing of Sunxiuqinia dokdonensis strain SK.</title>
        <authorList>
            <person name="Ahn S."/>
            <person name="Kim B.-C."/>
        </authorList>
    </citation>
    <scope>NUCLEOTIDE SEQUENCE [LARGE SCALE GENOMIC DNA]</scope>
    <source>
        <strain evidence="13">SK</strain>
    </source>
</reference>
<evidence type="ECO:0000259" key="10">
    <source>
        <dbReference type="PROSITE" id="PS50112"/>
    </source>
</evidence>